<name>A0A9Q0L0I6_9MAGN</name>
<comment type="caution">
    <text evidence="1">The sequence shown here is derived from an EMBL/GenBank/DDBJ whole genome shotgun (WGS) entry which is preliminary data.</text>
</comment>
<reference evidence="1" key="1">
    <citation type="journal article" date="2023" name="Plant J.">
        <title>The genome of the king protea, Protea cynaroides.</title>
        <authorList>
            <person name="Chang J."/>
            <person name="Duong T.A."/>
            <person name="Schoeman C."/>
            <person name="Ma X."/>
            <person name="Roodt D."/>
            <person name="Barker N."/>
            <person name="Li Z."/>
            <person name="Van de Peer Y."/>
            <person name="Mizrachi E."/>
        </authorList>
    </citation>
    <scope>NUCLEOTIDE SEQUENCE</scope>
    <source>
        <tissue evidence="1">Young leaves</tissue>
    </source>
</reference>
<keyword evidence="2" id="KW-1185">Reference proteome</keyword>
<proteinExistence type="predicted"/>
<evidence type="ECO:0000313" key="2">
    <source>
        <dbReference type="Proteomes" id="UP001141806"/>
    </source>
</evidence>
<protein>
    <submittedName>
        <fullName evidence="1">Uncharacterized protein</fullName>
    </submittedName>
</protein>
<dbReference type="AlphaFoldDB" id="A0A9Q0L0I6"/>
<dbReference type="EMBL" id="JAMYWD010000002">
    <property type="protein sequence ID" value="KAJ4980178.1"/>
    <property type="molecule type" value="Genomic_DNA"/>
</dbReference>
<evidence type="ECO:0000313" key="1">
    <source>
        <dbReference type="EMBL" id="KAJ4980178.1"/>
    </source>
</evidence>
<organism evidence="1 2">
    <name type="scientific">Protea cynaroides</name>
    <dbReference type="NCBI Taxonomy" id="273540"/>
    <lineage>
        <taxon>Eukaryota</taxon>
        <taxon>Viridiplantae</taxon>
        <taxon>Streptophyta</taxon>
        <taxon>Embryophyta</taxon>
        <taxon>Tracheophyta</taxon>
        <taxon>Spermatophyta</taxon>
        <taxon>Magnoliopsida</taxon>
        <taxon>Proteales</taxon>
        <taxon>Proteaceae</taxon>
        <taxon>Protea</taxon>
    </lineage>
</organism>
<dbReference type="Proteomes" id="UP001141806">
    <property type="component" value="Unassembled WGS sequence"/>
</dbReference>
<gene>
    <name evidence="1" type="ORF">NE237_010958</name>
</gene>
<accession>A0A9Q0L0I6</accession>
<sequence>MEDGDSVGDVEEMLVQTENVVPNAVAIEPMDALGLVPMVEGSNIDLVPKVEVGVTMADTSINQVTIGSEVEGVTIKLNFGQVSAVIATGSPSRVEVTSDDV</sequence>